<dbReference type="Gene3D" id="3.30.1370.100">
    <property type="entry name" value="MutL, C-terminal domain, regulatory subdomain"/>
    <property type="match status" value="1"/>
</dbReference>
<dbReference type="NCBIfam" id="TIGR00585">
    <property type="entry name" value="mutl"/>
    <property type="match status" value="1"/>
</dbReference>
<comment type="caution">
    <text evidence="8">The sequence shown here is derived from an EMBL/GenBank/DDBJ whole genome shotgun (WGS) entry which is preliminary data.</text>
</comment>
<evidence type="ECO:0000256" key="3">
    <source>
        <dbReference type="ARBA" id="ARBA00022763"/>
    </source>
</evidence>
<comment type="similarity">
    <text evidence="1 5">Belongs to the DNA mismatch repair MutL/HexB family.</text>
</comment>
<comment type="function">
    <text evidence="5">This protein is involved in the repair of mismatches in DNA. It is required for dam-dependent methyl-directed DNA mismatch repair. May act as a 'molecular matchmaker', a protein that promotes the formation of a stable complex between two or more DNA-binding proteins in an ATP-dependent manner without itself being part of a final effector complex.</text>
</comment>
<evidence type="ECO:0000256" key="4">
    <source>
        <dbReference type="ARBA" id="ARBA00023204"/>
    </source>
</evidence>
<evidence type="ECO:0000256" key="5">
    <source>
        <dbReference type="HAMAP-Rule" id="MF_00149"/>
    </source>
</evidence>
<dbReference type="AlphaFoldDB" id="B9XKB3"/>
<dbReference type="InterPro" id="IPR002099">
    <property type="entry name" value="MutL/Mlh/PMS"/>
</dbReference>
<dbReference type="SUPFAM" id="SSF118116">
    <property type="entry name" value="DNA mismatch repair protein MutL"/>
    <property type="match status" value="1"/>
</dbReference>
<dbReference type="CDD" id="cd00782">
    <property type="entry name" value="MutL_Trans"/>
    <property type="match status" value="1"/>
</dbReference>
<dbReference type="Pfam" id="PF13589">
    <property type="entry name" value="HATPase_c_3"/>
    <property type="match status" value="1"/>
</dbReference>
<dbReference type="Gene3D" id="3.30.565.10">
    <property type="entry name" value="Histidine kinase-like ATPase, C-terminal domain"/>
    <property type="match status" value="1"/>
</dbReference>
<dbReference type="PANTHER" id="PTHR10073:SF12">
    <property type="entry name" value="DNA MISMATCH REPAIR PROTEIN MLH1"/>
    <property type="match status" value="1"/>
</dbReference>
<dbReference type="PROSITE" id="PS00058">
    <property type="entry name" value="DNA_MISMATCH_REPAIR_1"/>
    <property type="match status" value="1"/>
</dbReference>
<dbReference type="InterPro" id="IPR037198">
    <property type="entry name" value="MutL_C_sf"/>
</dbReference>
<dbReference type="Gene3D" id="3.30.1540.20">
    <property type="entry name" value="MutL, C-terminal domain, dimerisation subdomain"/>
    <property type="match status" value="1"/>
</dbReference>
<dbReference type="GO" id="GO:0030983">
    <property type="term" value="F:mismatched DNA binding"/>
    <property type="evidence" value="ECO:0007669"/>
    <property type="project" value="InterPro"/>
</dbReference>
<dbReference type="InterPro" id="IPR036890">
    <property type="entry name" value="HATPase_C_sf"/>
</dbReference>
<dbReference type="HAMAP" id="MF_00149">
    <property type="entry name" value="DNA_mis_repair"/>
    <property type="match status" value="1"/>
</dbReference>
<dbReference type="InterPro" id="IPR042121">
    <property type="entry name" value="MutL_C_regsub"/>
</dbReference>
<dbReference type="GO" id="GO:0006298">
    <property type="term" value="P:mismatch repair"/>
    <property type="evidence" value="ECO:0007669"/>
    <property type="project" value="UniProtKB-UniRule"/>
</dbReference>
<dbReference type="EMBL" id="ABOX02000024">
    <property type="protein sequence ID" value="EEF59751.1"/>
    <property type="molecule type" value="Genomic_DNA"/>
</dbReference>
<dbReference type="GO" id="GO:0016887">
    <property type="term" value="F:ATP hydrolysis activity"/>
    <property type="evidence" value="ECO:0007669"/>
    <property type="project" value="InterPro"/>
</dbReference>
<dbReference type="InterPro" id="IPR014762">
    <property type="entry name" value="DNA_mismatch_repair_CS"/>
</dbReference>
<evidence type="ECO:0000256" key="1">
    <source>
        <dbReference type="ARBA" id="ARBA00006082"/>
    </source>
</evidence>
<dbReference type="OrthoDB" id="9763467at2"/>
<dbReference type="Pfam" id="PF01119">
    <property type="entry name" value="DNA_mis_repair"/>
    <property type="match status" value="1"/>
</dbReference>
<dbReference type="CDD" id="cd16926">
    <property type="entry name" value="HATPase_MutL-MLH-PMS-like"/>
    <property type="match status" value="1"/>
</dbReference>
<organism evidence="8 9">
    <name type="scientific">Pedosphaera parvula (strain Ellin514)</name>
    <dbReference type="NCBI Taxonomy" id="320771"/>
    <lineage>
        <taxon>Bacteria</taxon>
        <taxon>Pseudomonadati</taxon>
        <taxon>Verrucomicrobiota</taxon>
        <taxon>Pedosphaerae</taxon>
        <taxon>Pedosphaerales</taxon>
        <taxon>Pedosphaeraceae</taxon>
        <taxon>Pedosphaera</taxon>
    </lineage>
</organism>
<dbReference type="GO" id="GO:0140664">
    <property type="term" value="F:ATP-dependent DNA damage sensor activity"/>
    <property type="evidence" value="ECO:0007669"/>
    <property type="project" value="InterPro"/>
</dbReference>
<evidence type="ECO:0000256" key="2">
    <source>
        <dbReference type="ARBA" id="ARBA00021975"/>
    </source>
</evidence>
<dbReference type="SMART" id="SM01340">
    <property type="entry name" value="DNA_mis_repair"/>
    <property type="match status" value="1"/>
</dbReference>
<dbReference type="InterPro" id="IPR038973">
    <property type="entry name" value="MutL/Mlh/Pms-like"/>
</dbReference>
<evidence type="ECO:0000313" key="8">
    <source>
        <dbReference type="EMBL" id="EEF59751.1"/>
    </source>
</evidence>
<dbReference type="InterPro" id="IPR042120">
    <property type="entry name" value="MutL_C_dimsub"/>
</dbReference>
<feature type="domain" description="MutL C-terminal dimerisation" evidence="6">
    <location>
        <begin position="479"/>
        <end position="623"/>
    </location>
</feature>
<keyword evidence="4 5" id="KW-0234">DNA repair</keyword>
<feature type="domain" description="DNA mismatch repair protein S5" evidence="7">
    <location>
        <begin position="221"/>
        <end position="360"/>
    </location>
</feature>
<dbReference type="SMART" id="SM00853">
    <property type="entry name" value="MutL_C"/>
    <property type="match status" value="1"/>
</dbReference>
<dbReference type="SUPFAM" id="SSF54211">
    <property type="entry name" value="Ribosomal protein S5 domain 2-like"/>
    <property type="match status" value="1"/>
</dbReference>
<dbReference type="STRING" id="320771.Cflav_PD2572"/>
<dbReference type="InterPro" id="IPR013507">
    <property type="entry name" value="DNA_mismatch_S5_2-like"/>
</dbReference>
<dbReference type="Proteomes" id="UP000003688">
    <property type="component" value="Unassembled WGS sequence"/>
</dbReference>
<dbReference type="InterPro" id="IPR020667">
    <property type="entry name" value="DNA_mismatch_repair_MutL"/>
</dbReference>
<dbReference type="PANTHER" id="PTHR10073">
    <property type="entry name" value="DNA MISMATCH REPAIR PROTEIN MLH, PMS, MUTL"/>
    <property type="match status" value="1"/>
</dbReference>
<dbReference type="SUPFAM" id="SSF55874">
    <property type="entry name" value="ATPase domain of HSP90 chaperone/DNA topoisomerase II/histidine kinase"/>
    <property type="match status" value="1"/>
</dbReference>
<dbReference type="Gene3D" id="3.30.230.10">
    <property type="match status" value="1"/>
</dbReference>
<evidence type="ECO:0000259" key="7">
    <source>
        <dbReference type="SMART" id="SM01340"/>
    </source>
</evidence>
<sequence length="667" mass="72839">MNRIRLLSDQVANQIAAGEVVERPASVVKELVENALDAGASRVTVEIQAGGRSLVRVTDDGSGMSRDDALLCLERHATSKIQRAEDLAAIATMGFRGEALPSIASVSRFTLTTRERDGGSPEGTQIVVVGGKIMEVKAAGSATGTSVEVRQIFFNLPARRKFLRSEETESAHIQHYLTLAALAYPEVAFTFSKDARLIWQWPAVNAGKDAASRINGLRERMRAIHGSEQKLLPVDFSVELAEPVEVDENDLAVSMLREQPKNTFRVWGLMGAPGVSRSTREDQNLFVNRRPVENRGLNFALIEGYHTALMKGRFPVCCLFLEINPAAVDVNIHPSKREVKFHQEMQVRRLVTQAVRQTLLKFHTTGNDGAPARGVEHSSELTRSVGVAAPAAAIAKAPEMPRTEELLQRSNLVAPASAGGVANKAPLWEARTPIEPARPVMPASSQLPIASLAVQPSATSVASQLSAGPVPLLNVPLRVVGVVGRLYVVLESDRGLVLLDQHAAHERILFEQMLNRLEGQGSAASQKLLLPETVELSVRDAQFLRGQLAELTRLGVGLSEFGERTFLLDALPPFVRASDPRRFVLELVDELKSAGEEVNSLRLGEHTIAKTVCRHAVKANDPLGGPELENLVNDLRHCAMPYTCPHGRPTLIEMNYRELEKKFGRSQ</sequence>
<dbReference type="InterPro" id="IPR014721">
    <property type="entry name" value="Ribsml_uS5_D2-typ_fold_subgr"/>
</dbReference>
<dbReference type="InterPro" id="IPR014790">
    <property type="entry name" value="MutL_C"/>
</dbReference>
<dbReference type="RefSeq" id="WP_007416256.1">
    <property type="nucleotide sequence ID" value="NZ_ABOX02000024.1"/>
</dbReference>
<dbReference type="InterPro" id="IPR020568">
    <property type="entry name" value="Ribosomal_Su5_D2-typ_SF"/>
</dbReference>
<reference evidence="8 9" key="1">
    <citation type="journal article" date="2011" name="J. Bacteriol.">
        <title>Genome sequence of 'Pedosphaera parvula' Ellin514, an aerobic Verrucomicrobial isolate from pasture soil.</title>
        <authorList>
            <person name="Kant R."/>
            <person name="van Passel M.W."/>
            <person name="Sangwan P."/>
            <person name="Palva A."/>
            <person name="Lucas S."/>
            <person name="Copeland A."/>
            <person name="Lapidus A."/>
            <person name="Glavina Del Rio T."/>
            <person name="Dalin E."/>
            <person name="Tice H."/>
            <person name="Bruce D."/>
            <person name="Goodwin L."/>
            <person name="Pitluck S."/>
            <person name="Chertkov O."/>
            <person name="Larimer F.W."/>
            <person name="Land M.L."/>
            <person name="Hauser L."/>
            <person name="Brettin T.S."/>
            <person name="Detter J.C."/>
            <person name="Han S."/>
            <person name="de Vos W.M."/>
            <person name="Janssen P.H."/>
            <person name="Smidt H."/>
        </authorList>
    </citation>
    <scope>NUCLEOTIDE SEQUENCE [LARGE SCALE GENOMIC DNA]</scope>
    <source>
        <strain evidence="8 9">Ellin514</strain>
    </source>
</reference>
<proteinExistence type="inferred from homology"/>
<protein>
    <recommendedName>
        <fullName evidence="2 5">DNA mismatch repair protein MutL</fullName>
    </recommendedName>
</protein>
<evidence type="ECO:0000313" key="9">
    <source>
        <dbReference type="Proteomes" id="UP000003688"/>
    </source>
</evidence>
<name>B9XKB3_PEDPL</name>
<dbReference type="GO" id="GO:0005524">
    <property type="term" value="F:ATP binding"/>
    <property type="evidence" value="ECO:0007669"/>
    <property type="project" value="InterPro"/>
</dbReference>
<dbReference type="Pfam" id="PF08676">
    <property type="entry name" value="MutL_C"/>
    <property type="match status" value="1"/>
</dbReference>
<keyword evidence="3 5" id="KW-0227">DNA damage</keyword>
<keyword evidence="9" id="KW-1185">Reference proteome</keyword>
<dbReference type="GO" id="GO:0032300">
    <property type="term" value="C:mismatch repair complex"/>
    <property type="evidence" value="ECO:0007669"/>
    <property type="project" value="InterPro"/>
</dbReference>
<evidence type="ECO:0000259" key="6">
    <source>
        <dbReference type="SMART" id="SM00853"/>
    </source>
</evidence>
<dbReference type="FunFam" id="3.30.565.10:FF:000003">
    <property type="entry name" value="DNA mismatch repair endonuclease MutL"/>
    <property type="match status" value="1"/>
</dbReference>
<accession>B9XKB3</accession>
<gene>
    <name evidence="5" type="primary">mutL</name>
    <name evidence="8" type="ORF">Cflav_PD2572</name>
</gene>